<reference evidence="1 2" key="1">
    <citation type="submission" date="2020-12" db="EMBL/GenBank/DDBJ databases">
        <title>De novo assembly of Tibetan sheep genome.</title>
        <authorList>
            <person name="Li X."/>
        </authorList>
    </citation>
    <scope>NUCLEOTIDE SEQUENCE [LARGE SCALE GENOMIC DNA]</scope>
    <source>
        <tissue evidence="1">Heart</tissue>
    </source>
</reference>
<dbReference type="EMBL" id="JAEMGP010000008">
    <property type="protein sequence ID" value="KAG5205532.1"/>
    <property type="molecule type" value="Genomic_DNA"/>
</dbReference>
<organism evidence="1 2">
    <name type="scientific">Ovis aries</name>
    <name type="common">Sheep</name>
    <dbReference type="NCBI Taxonomy" id="9940"/>
    <lineage>
        <taxon>Eukaryota</taxon>
        <taxon>Metazoa</taxon>
        <taxon>Chordata</taxon>
        <taxon>Craniata</taxon>
        <taxon>Vertebrata</taxon>
        <taxon>Euteleostomi</taxon>
        <taxon>Mammalia</taxon>
        <taxon>Eutheria</taxon>
        <taxon>Laurasiatheria</taxon>
        <taxon>Artiodactyla</taxon>
        <taxon>Ruminantia</taxon>
        <taxon>Pecora</taxon>
        <taxon>Bovidae</taxon>
        <taxon>Caprinae</taxon>
        <taxon>Ovis</taxon>
    </lineage>
</organism>
<dbReference type="Proteomes" id="UP000664991">
    <property type="component" value="Unassembled WGS sequence"/>
</dbReference>
<comment type="caution">
    <text evidence="1">The sequence shown here is derived from an EMBL/GenBank/DDBJ whole genome shotgun (WGS) entry which is preliminary data.</text>
</comment>
<evidence type="ECO:0000313" key="1">
    <source>
        <dbReference type="EMBL" id="KAG5205532.1"/>
    </source>
</evidence>
<protein>
    <submittedName>
        <fullName evidence="1">Uncharacterized protein</fullName>
    </submittedName>
</protein>
<accession>A0A836CZL4</accession>
<gene>
    <name evidence="1" type="ORF">JEQ12_018782</name>
</gene>
<proteinExistence type="predicted"/>
<feature type="non-terminal residue" evidence="1">
    <location>
        <position position="137"/>
    </location>
</feature>
<dbReference type="AlphaFoldDB" id="A0A836CZL4"/>
<sequence length="137" mass="14511">MERGEARISVIHAGAVPDARTWVRDSCADQRVAVTSVQGSRAMAFKCSSNTLAASRVGGGGGGWNPAGLGQQLREKGKNWSGLWSTKLPALSTASVVEGCGTDDWLIALLARPSEIAILAREPFPTPVEWGDHPPFQ</sequence>
<name>A0A836CZL4_SHEEP</name>
<evidence type="ECO:0000313" key="2">
    <source>
        <dbReference type="Proteomes" id="UP000664991"/>
    </source>
</evidence>